<evidence type="ECO:0000313" key="3">
    <source>
        <dbReference type="Proteomes" id="UP000199031"/>
    </source>
</evidence>
<dbReference type="STRING" id="1465490.SAMN05444277_104112"/>
<dbReference type="RefSeq" id="WP_090657317.1">
    <property type="nucleotide sequence ID" value="NZ_FOXQ01000004.1"/>
</dbReference>
<dbReference type="Proteomes" id="UP000199031">
    <property type="component" value="Unassembled WGS sequence"/>
</dbReference>
<accession>A0A1I5UYN8</accession>
<feature type="chain" id="PRO_5011711043" description="CHAT domain-containing protein" evidence="1">
    <location>
        <begin position="24"/>
        <end position="729"/>
    </location>
</feature>
<evidence type="ECO:0000256" key="1">
    <source>
        <dbReference type="SAM" id="SignalP"/>
    </source>
</evidence>
<dbReference type="OrthoDB" id="620210at2"/>
<feature type="signal peptide" evidence="1">
    <location>
        <begin position="1"/>
        <end position="23"/>
    </location>
</feature>
<evidence type="ECO:0008006" key="4">
    <source>
        <dbReference type="Google" id="ProtNLM"/>
    </source>
</evidence>
<name>A0A1I5UYN8_9BACT</name>
<reference evidence="2 3" key="1">
    <citation type="submission" date="2016-10" db="EMBL/GenBank/DDBJ databases">
        <authorList>
            <person name="de Groot N.N."/>
        </authorList>
    </citation>
    <scope>NUCLEOTIDE SEQUENCE [LARGE SCALE GENOMIC DNA]</scope>
    <source>
        <strain evidence="2 3">DSM 28286</strain>
    </source>
</reference>
<sequence>MIKLKKTYLLLAFVLGLSGFAVAQSAAKPDIPLVRVYFHEKIDSTQKLIRKLDGKNDEFFKPADNDDLNNRLDKALTERVDSIQDAIESSKITDNNDKIRYLRGLNEALQRFYIGFKYQTVKSPVLLEVVSGYKNCMVLDQKKQSIFPEIKKHSYDAGDILVNAYAFNDNEGLQASKDFLTLKVCHEHPDRMMTILSKNPDFPYTDSLIVVAAHTRPDDLYTYAAAYNKFAERIRNSSDSLVQLIVRISKMPTGRMFFPFLDNLSNNKISFDEVETALKDDEKYYSLLVKTEIDYADRVRRRDTPLSIIALRRKLADKASEVYVNVINGLHESPDNIRFRKIVNLSPQELYYLAVMTEDVIYTSSYTHGVYPFIWKKMKTGKGGDSLLLSVKFDYFRKWVKMAANYNTLDDFLKRMDKGNAQILMKAFVNGLEKSATLEDAVDVADSYASINDKAIQSLVLNQVQNNLQQSKQTANKKAEDIYDILNTLFLSIDSSNHIDLSEKLGIPPIYFMPNKDMRDAKGRIIIQQFFYGDEDGRTFFPMFVNSFRNGNWKMQSNNQWVTISSTKGVPVTIYTNKPLDEKQGLDAQAQGALNQYLYDNDLNPTMVIHRGHSYWLPSTLDQLSDSARLVMLGSCGAYQNLSKVLQICPTAQIISSKQTGAGNINQPMINTIIDELRQGKDLNWPVMWKRFGVLFNHGDLFNDYVPPYRNLGAVFIMAYQKEVMNEED</sequence>
<evidence type="ECO:0000313" key="2">
    <source>
        <dbReference type="EMBL" id="SFQ00351.1"/>
    </source>
</evidence>
<dbReference type="EMBL" id="FOXQ01000004">
    <property type="protein sequence ID" value="SFQ00351.1"/>
    <property type="molecule type" value="Genomic_DNA"/>
</dbReference>
<keyword evidence="1" id="KW-0732">Signal</keyword>
<dbReference type="AlphaFoldDB" id="A0A1I5UYN8"/>
<organism evidence="2 3">
    <name type="scientific">Parafilimonas terrae</name>
    <dbReference type="NCBI Taxonomy" id="1465490"/>
    <lineage>
        <taxon>Bacteria</taxon>
        <taxon>Pseudomonadati</taxon>
        <taxon>Bacteroidota</taxon>
        <taxon>Chitinophagia</taxon>
        <taxon>Chitinophagales</taxon>
        <taxon>Chitinophagaceae</taxon>
        <taxon>Parafilimonas</taxon>
    </lineage>
</organism>
<protein>
    <recommendedName>
        <fullName evidence="4">CHAT domain-containing protein</fullName>
    </recommendedName>
</protein>
<proteinExistence type="predicted"/>
<keyword evidence="3" id="KW-1185">Reference proteome</keyword>
<gene>
    <name evidence="2" type="ORF">SAMN05444277_104112</name>
</gene>